<evidence type="ECO:0000259" key="1">
    <source>
        <dbReference type="Pfam" id="PF13472"/>
    </source>
</evidence>
<feature type="domain" description="SGNH hydrolase-type esterase" evidence="1">
    <location>
        <begin position="51"/>
        <end position="223"/>
    </location>
</feature>
<accession>A0A1Q8YA47</accession>
<keyword evidence="3" id="KW-1185">Reference proteome</keyword>
<dbReference type="Gene3D" id="3.40.50.1110">
    <property type="entry name" value="SGNH hydrolase"/>
    <property type="match status" value="1"/>
</dbReference>
<dbReference type="AlphaFoldDB" id="A0A1Q8YA47"/>
<reference evidence="2 3" key="1">
    <citation type="submission" date="2017-01" db="EMBL/GenBank/DDBJ databases">
        <title>Genome sequence of Rhodoferax antarcticus ANT.BR, a psychrophilic purple nonsulfur bacterium from an Antarctic microbial mat.</title>
        <authorList>
            <person name="Baker J."/>
            <person name="Riester C."/>
            <person name="Skinner B."/>
            <person name="Newell A."/>
            <person name="Swingley W."/>
            <person name="Madigan M."/>
            <person name="Jung D."/>
            <person name="Asao M."/>
            <person name="Chen M."/>
            <person name="Loughlin P."/>
            <person name="Pan H."/>
            <person name="Lin S."/>
            <person name="Li N."/>
            <person name="Shaw J."/>
            <person name="Prado M."/>
            <person name="Sherman C."/>
            <person name="Li X."/>
            <person name="Tang J."/>
            <person name="Blankenship R."/>
            <person name="Zhao T."/>
            <person name="Touchman J."/>
            <person name="Sattley M."/>
        </authorList>
    </citation>
    <scope>NUCLEOTIDE SEQUENCE [LARGE SCALE GENOMIC DNA]</scope>
    <source>
        <strain evidence="2 3">ANT.BR</strain>
    </source>
</reference>
<dbReference type="Proteomes" id="UP000185911">
    <property type="component" value="Unassembled WGS sequence"/>
</dbReference>
<gene>
    <name evidence="2" type="ORF">BLL52_3704</name>
</gene>
<organism evidence="2 3">
    <name type="scientific">Rhodoferax antarcticus ANT.BR</name>
    <dbReference type="NCBI Taxonomy" id="1111071"/>
    <lineage>
        <taxon>Bacteria</taxon>
        <taxon>Pseudomonadati</taxon>
        <taxon>Pseudomonadota</taxon>
        <taxon>Betaproteobacteria</taxon>
        <taxon>Burkholderiales</taxon>
        <taxon>Comamonadaceae</taxon>
        <taxon>Rhodoferax</taxon>
    </lineage>
</organism>
<protein>
    <submittedName>
        <fullName evidence="2">Putative GDSL-like Lipase/Acylhydrolase protein</fullName>
    </submittedName>
</protein>
<dbReference type="GO" id="GO:0016788">
    <property type="term" value="F:hydrolase activity, acting on ester bonds"/>
    <property type="evidence" value="ECO:0007669"/>
    <property type="project" value="UniProtKB-ARBA"/>
</dbReference>
<proteinExistence type="predicted"/>
<dbReference type="EMBL" id="MSYM01000018">
    <property type="protein sequence ID" value="OLP04888.1"/>
    <property type="molecule type" value="Genomic_DNA"/>
</dbReference>
<dbReference type="SUPFAM" id="SSF52266">
    <property type="entry name" value="SGNH hydrolase"/>
    <property type="match status" value="1"/>
</dbReference>
<dbReference type="InterPro" id="IPR036514">
    <property type="entry name" value="SGNH_hydro_sf"/>
</dbReference>
<keyword evidence="2" id="KW-0378">Hydrolase</keyword>
<comment type="caution">
    <text evidence="2">The sequence shown here is derived from an EMBL/GenBank/DDBJ whole genome shotgun (WGS) entry which is preliminary data.</text>
</comment>
<dbReference type="Pfam" id="PF13472">
    <property type="entry name" value="Lipase_GDSL_2"/>
    <property type="match status" value="1"/>
</dbReference>
<evidence type="ECO:0000313" key="3">
    <source>
        <dbReference type="Proteomes" id="UP000185911"/>
    </source>
</evidence>
<dbReference type="InterPro" id="IPR013830">
    <property type="entry name" value="SGNH_hydro"/>
</dbReference>
<dbReference type="STRING" id="81479.RA876_12390"/>
<name>A0A1Q8YA47_9BURK</name>
<evidence type="ECO:0000313" key="2">
    <source>
        <dbReference type="EMBL" id="OLP04888.1"/>
    </source>
</evidence>
<sequence>MLLALSVIAALAVLGESGRVAWRISQSAELARQSEPFQASPTQPVATLLVAGDSTGVGTGASSPAQSLAGLIAIDHPLLQIVNRAKDGAKFADIARQLEALGDQRFDAILVLGGGNDVIRFTGHKALSQAVVRTAQLASTHGKLVVIMPSGNVGNAPFFFPPLSWLMAQRSRQLHRLVRETAADNGALYVNLYKEKAEDPFAQRPVELNASDGLHPSDAGYRVWYSELNAQADFSNRLAARGR</sequence>